<reference evidence="2" key="1">
    <citation type="submission" date="2021-02" db="EMBL/GenBank/DDBJ databases">
        <authorList>
            <person name="Nowell W R."/>
        </authorList>
    </citation>
    <scope>NUCLEOTIDE SEQUENCE</scope>
</reference>
<protein>
    <submittedName>
        <fullName evidence="2">Uncharacterized protein</fullName>
    </submittedName>
</protein>
<dbReference type="Proteomes" id="UP000663868">
    <property type="component" value="Unassembled WGS sequence"/>
</dbReference>
<keyword evidence="1" id="KW-0175">Coiled coil</keyword>
<evidence type="ECO:0000313" key="2">
    <source>
        <dbReference type="EMBL" id="CAF4000056.1"/>
    </source>
</evidence>
<dbReference type="AlphaFoldDB" id="A0A819NQ19"/>
<comment type="caution">
    <text evidence="2">The sequence shown here is derived from an EMBL/GenBank/DDBJ whole genome shotgun (WGS) entry which is preliminary data.</text>
</comment>
<accession>A0A819NQ19</accession>
<dbReference type="EMBL" id="CAJOBB010002806">
    <property type="protein sequence ID" value="CAF4000056.1"/>
    <property type="molecule type" value="Genomic_DNA"/>
</dbReference>
<name>A0A819NQ19_9BILA</name>
<evidence type="ECO:0000313" key="3">
    <source>
        <dbReference type="Proteomes" id="UP000663868"/>
    </source>
</evidence>
<proteinExistence type="predicted"/>
<feature type="non-terminal residue" evidence="2">
    <location>
        <position position="1"/>
    </location>
</feature>
<organism evidence="2 3">
    <name type="scientific">Adineta steineri</name>
    <dbReference type="NCBI Taxonomy" id="433720"/>
    <lineage>
        <taxon>Eukaryota</taxon>
        <taxon>Metazoa</taxon>
        <taxon>Spiralia</taxon>
        <taxon>Gnathifera</taxon>
        <taxon>Rotifera</taxon>
        <taxon>Eurotatoria</taxon>
        <taxon>Bdelloidea</taxon>
        <taxon>Adinetida</taxon>
        <taxon>Adinetidae</taxon>
        <taxon>Adineta</taxon>
    </lineage>
</organism>
<gene>
    <name evidence="2" type="ORF">KXQ929_LOCUS28418</name>
</gene>
<sequence length="68" mass="8426">ILTDREKDVRKKFHNETELQEYEKRLKNIENKVRQLAKHDNNNEDIDYKQLETVSNVKIRLYLVKHFR</sequence>
<evidence type="ECO:0000256" key="1">
    <source>
        <dbReference type="SAM" id="Coils"/>
    </source>
</evidence>
<feature type="coiled-coil region" evidence="1">
    <location>
        <begin position="12"/>
        <end position="39"/>
    </location>
</feature>